<dbReference type="EMBL" id="BSPC01000004">
    <property type="protein sequence ID" value="GLS17054.1"/>
    <property type="molecule type" value="Genomic_DNA"/>
</dbReference>
<comment type="caution">
    <text evidence="3">The sequence shown here is derived from an EMBL/GenBank/DDBJ whole genome shotgun (WGS) entry which is preliminary data.</text>
</comment>
<dbReference type="InterPro" id="IPR000073">
    <property type="entry name" value="AB_hydrolase_1"/>
</dbReference>
<dbReference type="RefSeq" id="WP_284309888.1">
    <property type="nucleotide sequence ID" value="NZ_BSPC01000004.1"/>
</dbReference>
<keyword evidence="1" id="KW-0732">Signal</keyword>
<dbReference type="Pfam" id="PF12697">
    <property type="entry name" value="Abhydrolase_6"/>
    <property type="match status" value="1"/>
</dbReference>
<dbReference type="Proteomes" id="UP001156882">
    <property type="component" value="Unassembled WGS sequence"/>
</dbReference>
<dbReference type="Gene3D" id="3.40.50.1820">
    <property type="entry name" value="alpha/beta hydrolase"/>
    <property type="match status" value="1"/>
</dbReference>
<name>A0ABQ6CEG4_9HYPH</name>
<accession>A0ABQ6CEG4</accession>
<dbReference type="PANTHER" id="PTHR46331">
    <property type="entry name" value="VALACYCLOVIR HYDROLASE"/>
    <property type="match status" value="1"/>
</dbReference>
<dbReference type="PANTHER" id="PTHR46331:SF2">
    <property type="entry name" value="VALACYCLOVIR HYDROLASE"/>
    <property type="match status" value="1"/>
</dbReference>
<evidence type="ECO:0000313" key="3">
    <source>
        <dbReference type="EMBL" id="GLS17054.1"/>
    </source>
</evidence>
<keyword evidence="3" id="KW-0378">Hydrolase</keyword>
<dbReference type="PRINTS" id="PR00111">
    <property type="entry name" value="ABHYDROLASE"/>
</dbReference>
<evidence type="ECO:0000259" key="2">
    <source>
        <dbReference type="Pfam" id="PF12697"/>
    </source>
</evidence>
<dbReference type="InterPro" id="IPR029058">
    <property type="entry name" value="AB_hydrolase_fold"/>
</dbReference>
<proteinExistence type="predicted"/>
<organism evidence="3 4">
    <name type="scientific">Labrys miyagiensis</name>
    <dbReference type="NCBI Taxonomy" id="346912"/>
    <lineage>
        <taxon>Bacteria</taxon>
        <taxon>Pseudomonadati</taxon>
        <taxon>Pseudomonadota</taxon>
        <taxon>Alphaproteobacteria</taxon>
        <taxon>Hyphomicrobiales</taxon>
        <taxon>Xanthobacteraceae</taxon>
        <taxon>Labrys</taxon>
    </lineage>
</organism>
<feature type="chain" id="PRO_5045277413" evidence="1">
    <location>
        <begin position="24"/>
        <end position="283"/>
    </location>
</feature>
<gene>
    <name evidence="3" type="ORF">GCM10007874_00690</name>
</gene>
<reference evidence="4" key="1">
    <citation type="journal article" date="2019" name="Int. J. Syst. Evol. Microbiol.">
        <title>The Global Catalogue of Microorganisms (GCM) 10K type strain sequencing project: providing services to taxonomists for standard genome sequencing and annotation.</title>
        <authorList>
            <consortium name="The Broad Institute Genomics Platform"/>
            <consortium name="The Broad Institute Genome Sequencing Center for Infectious Disease"/>
            <person name="Wu L."/>
            <person name="Ma J."/>
        </authorList>
    </citation>
    <scope>NUCLEOTIDE SEQUENCE [LARGE SCALE GENOMIC DNA]</scope>
    <source>
        <strain evidence="4">NBRC 101365</strain>
    </source>
</reference>
<protein>
    <submittedName>
        <fullName evidence="3">Alpha/beta hydrolase</fullName>
    </submittedName>
</protein>
<sequence length="283" mass="30660">MRVISAAFSAFLLLIASLGTVLAAERWETLPPTPPPVAGEKSGFAEVNGIKLYYATIGKGPAVVMLHGGLGNSDYWGLQVKALAPHHQVILVDSRGHGRSMRDARPYGYDLMADDVVALLDHLKIQRADIVGWSDGGILGLDLAIRHPDRVNKIFAFAANTVTSGVKDGVEKNPTFAAYIERAGKEYGKLSATPKEYDAFVDQISHMWASQPNWSDADLKSIKAPVLVVDGDHDEAIKREHTEYIATIVPGAGLLILPNASHFAFLQDPDFFNAAVLDFLDGE</sequence>
<evidence type="ECO:0000256" key="1">
    <source>
        <dbReference type="SAM" id="SignalP"/>
    </source>
</evidence>
<dbReference type="SUPFAM" id="SSF53474">
    <property type="entry name" value="alpha/beta-Hydrolases"/>
    <property type="match status" value="1"/>
</dbReference>
<feature type="domain" description="AB hydrolase-1" evidence="2">
    <location>
        <begin position="63"/>
        <end position="275"/>
    </location>
</feature>
<dbReference type="GO" id="GO:0016787">
    <property type="term" value="F:hydrolase activity"/>
    <property type="evidence" value="ECO:0007669"/>
    <property type="project" value="UniProtKB-KW"/>
</dbReference>
<evidence type="ECO:0000313" key="4">
    <source>
        <dbReference type="Proteomes" id="UP001156882"/>
    </source>
</evidence>
<keyword evidence="4" id="KW-1185">Reference proteome</keyword>
<feature type="signal peptide" evidence="1">
    <location>
        <begin position="1"/>
        <end position="23"/>
    </location>
</feature>